<feature type="disulfide bond" evidence="9">
    <location>
        <begin position="64"/>
        <end position="125"/>
    </location>
</feature>
<dbReference type="SUPFAM" id="SSF56487">
    <property type="entry name" value="SRCR-like"/>
    <property type="match status" value="4"/>
</dbReference>
<dbReference type="SMART" id="SM00202">
    <property type="entry name" value="SR"/>
    <property type="match status" value="4"/>
</dbReference>
<evidence type="ECO:0000256" key="5">
    <source>
        <dbReference type="ARBA" id="ARBA00022989"/>
    </source>
</evidence>
<evidence type="ECO:0000256" key="1">
    <source>
        <dbReference type="ARBA" id="ARBA00004167"/>
    </source>
</evidence>
<evidence type="ECO:0000256" key="2">
    <source>
        <dbReference type="ARBA" id="ARBA00022692"/>
    </source>
</evidence>
<evidence type="ECO:0000256" key="10">
    <source>
        <dbReference type="SAM" id="MobiDB-lite"/>
    </source>
</evidence>
<reference evidence="14" key="1">
    <citation type="submission" date="2021-10" db="EMBL/GenBank/DDBJ databases">
        <title>Tropical sea cucumber genome reveals ecological adaptation and Cuvierian tubules defense mechanism.</title>
        <authorList>
            <person name="Chen T."/>
        </authorList>
    </citation>
    <scope>NUCLEOTIDE SEQUENCE</scope>
    <source>
        <strain evidence="14">Nanhai2018</strain>
        <tissue evidence="14">Muscle</tissue>
    </source>
</reference>
<feature type="disulfide bond" evidence="9">
    <location>
        <begin position="157"/>
        <end position="221"/>
    </location>
</feature>
<proteinExistence type="predicted"/>
<keyword evidence="5 11" id="KW-1133">Transmembrane helix</keyword>
<feature type="disulfide bond" evidence="9">
    <location>
        <begin position="51"/>
        <end position="115"/>
    </location>
</feature>
<feature type="disulfide bond" evidence="9">
    <location>
        <begin position="315"/>
        <end position="325"/>
    </location>
</feature>
<dbReference type="FunFam" id="3.10.250.10:FF:000016">
    <property type="entry name" value="Scavenger receptor cysteine-rich protein type 12"/>
    <property type="match status" value="1"/>
</dbReference>
<comment type="caution">
    <text evidence="14">The sequence shown here is derived from an EMBL/GenBank/DDBJ whole genome shotgun (WGS) entry which is preliminary data.</text>
</comment>
<evidence type="ECO:0000259" key="13">
    <source>
        <dbReference type="PROSITE" id="PS50287"/>
    </source>
</evidence>
<keyword evidence="15" id="KW-1185">Reference proteome</keyword>
<feature type="disulfide bond" evidence="9">
    <location>
        <begin position="201"/>
        <end position="211"/>
    </location>
</feature>
<evidence type="ECO:0000256" key="4">
    <source>
        <dbReference type="ARBA" id="ARBA00022737"/>
    </source>
</evidence>
<dbReference type="AlphaFoldDB" id="A0A9Q1BZM9"/>
<dbReference type="InterPro" id="IPR001190">
    <property type="entry name" value="SRCR"/>
</dbReference>
<comment type="subcellular location">
    <subcellularLocation>
        <location evidence="1">Membrane</location>
        <topology evidence="1">Single-pass membrane protein</topology>
    </subcellularLocation>
</comment>
<feature type="disulfide bond" evidence="9">
    <location>
        <begin position="170"/>
        <end position="231"/>
    </location>
</feature>
<dbReference type="PANTHER" id="PTHR19331:SF465">
    <property type="entry name" value="EGG PEPTIDE SPERACT RECEPTOR"/>
    <property type="match status" value="1"/>
</dbReference>
<feature type="domain" description="SRCR" evidence="13">
    <location>
        <begin position="247"/>
        <end position="344"/>
    </location>
</feature>
<dbReference type="PRINTS" id="PR00258">
    <property type="entry name" value="SPERACTRCPTR"/>
</dbReference>
<feature type="chain" id="PRO_5040294903" evidence="12">
    <location>
        <begin position="23"/>
        <end position="509"/>
    </location>
</feature>
<dbReference type="EMBL" id="JAIZAY010000009">
    <property type="protein sequence ID" value="KAJ8036348.1"/>
    <property type="molecule type" value="Genomic_DNA"/>
</dbReference>
<gene>
    <name evidence="14" type="ORF">HOLleu_20299</name>
</gene>
<feature type="transmembrane region" description="Helical" evidence="11">
    <location>
        <begin position="481"/>
        <end position="508"/>
    </location>
</feature>
<dbReference type="Proteomes" id="UP001152320">
    <property type="component" value="Chromosome 9"/>
</dbReference>
<dbReference type="FunFam" id="3.10.250.10:FF:000001">
    <property type="entry name" value="Lysyl oxidase 4 isoform X1"/>
    <property type="match status" value="1"/>
</dbReference>
<feature type="signal peptide" evidence="12">
    <location>
        <begin position="1"/>
        <end position="22"/>
    </location>
</feature>
<evidence type="ECO:0000313" key="15">
    <source>
        <dbReference type="Proteomes" id="UP001152320"/>
    </source>
</evidence>
<dbReference type="Gene3D" id="3.10.250.10">
    <property type="entry name" value="SRCR-like domain"/>
    <property type="match status" value="4"/>
</dbReference>
<evidence type="ECO:0000256" key="9">
    <source>
        <dbReference type="PROSITE-ProRule" id="PRU00196"/>
    </source>
</evidence>
<feature type="region of interest" description="Disordered" evidence="10">
    <location>
        <begin position="449"/>
        <end position="475"/>
    </location>
</feature>
<name>A0A9Q1BZM9_HOLLE</name>
<sequence>MRCNSSILTGLIIACLVVQTRADGEVRLKNGADDFEGLVEVFSNGQWGTICDDGWDIADAHVVCRQLGRGYAVSAYGEGSFGRGSGPIAMDEVQCVGNEDRLDQCSFRGWFLHDCIHQEDAGVRCSTEDGGLRLIGGNSLYEGRVEVFSRGEWGTICDDSWDDNDASVVCRALGFTNPATSFDGAFYGEGTGEILLSNIDCDGTERRLEECSQKPGFVNNCEHSEDAGVRCTPKDTPTSNRCNNYDVRIAGGSAESDGFVEVCYKGFWGAVCANSWTKEDAFVVCQQLGHNVVETFYSRVSTNIMTNQIVEHISCGGGEVALSHCEVTFGFQDGCTLNAGVSCSTRDECVDGSIRLQEGDGVSRGRVQVCQTGNIVNVCGTSWGYNEAIVACRQLGYSSVSSYDSVRIAVISDMRSVSCRGSEFSLSHCSIRSDPYCTQQATVTCVHESGGGSGSDRGGSSNNGGISGNSNTGESTSGTEFVGAVVGGFLGFFSLVGCCICLCCWLYAG</sequence>
<dbReference type="FunFam" id="3.10.250.10:FF:000006">
    <property type="entry name" value="neurotrypsin isoform X2"/>
    <property type="match status" value="1"/>
</dbReference>
<keyword evidence="7 9" id="KW-1015">Disulfide bond</keyword>
<dbReference type="GO" id="GO:0016020">
    <property type="term" value="C:membrane"/>
    <property type="evidence" value="ECO:0007669"/>
    <property type="project" value="UniProtKB-SubCell"/>
</dbReference>
<organism evidence="14 15">
    <name type="scientific">Holothuria leucospilota</name>
    <name type="common">Black long sea cucumber</name>
    <name type="synonym">Mertensiothuria leucospilota</name>
    <dbReference type="NCBI Taxonomy" id="206669"/>
    <lineage>
        <taxon>Eukaryota</taxon>
        <taxon>Metazoa</taxon>
        <taxon>Echinodermata</taxon>
        <taxon>Eleutherozoa</taxon>
        <taxon>Echinozoa</taxon>
        <taxon>Holothuroidea</taxon>
        <taxon>Aspidochirotacea</taxon>
        <taxon>Aspidochirotida</taxon>
        <taxon>Holothuriidae</taxon>
        <taxon>Holothuria</taxon>
    </lineage>
</organism>
<evidence type="ECO:0000256" key="12">
    <source>
        <dbReference type="SAM" id="SignalP"/>
    </source>
</evidence>
<dbReference type="PROSITE" id="PS00420">
    <property type="entry name" value="SRCR_1"/>
    <property type="match status" value="3"/>
</dbReference>
<evidence type="ECO:0000256" key="7">
    <source>
        <dbReference type="ARBA" id="ARBA00023157"/>
    </source>
</evidence>
<feature type="domain" description="SRCR" evidence="13">
    <location>
        <begin position="26"/>
        <end position="126"/>
    </location>
</feature>
<comment type="caution">
    <text evidence="9">Lacks conserved residue(s) required for the propagation of feature annotation.</text>
</comment>
<feature type="domain" description="SRCR" evidence="13">
    <location>
        <begin position="354"/>
        <end position="446"/>
    </location>
</feature>
<dbReference type="PROSITE" id="PS50287">
    <property type="entry name" value="SRCR_2"/>
    <property type="match status" value="4"/>
</dbReference>
<evidence type="ECO:0000313" key="14">
    <source>
        <dbReference type="EMBL" id="KAJ8036348.1"/>
    </source>
</evidence>
<feature type="disulfide bond" evidence="9">
    <location>
        <begin position="95"/>
        <end position="105"/>
    </location>
</feature>
<keyword evidence="3 12" id="KW-0732">Signal</keyword>
<accession>A0A9Q1BZM9</accession>
<keyword evidence="2 11" id="KW-0812">Transmembrane</keyword>
<protein>
    <submittedName>
        <fullName evidence="14">Deleted in malignant brain tumors 1 protein</fullName>
    </submittedName>
</protein>
<dbReference type="OrthoDB" id="536948at2759"/>
<feature type="compositionally biased region" description="Gly residues" evidence="10">
    <location>
        <begin position="449"/>
        <end position="467"/>
    </location>
</feature>
<keyword evidence="8" id="KW-0325">Glycoprotein</keyword>
<keyword evidence="6 11" id="KW-0472">Membrane</keyword>
<dbReference type="InterPro" id="IPR036772">
    <property type="entry name" value="SRCR-like_dom_sf"/>
</dbReference>
<evidence type="ECO:0000256" key="3">
    <source>
        <dbReference type="ARBA" id="ARBA00022729"/>
    </source>
</evidence>
<dbReference type="PANTHER" id="PTHR19331">
    <property type="entry name" value="SCAVENGER RECEPTOR DOMAIN-CONTAINING"/>
    <property type="match status" value="1"/>
</dbReference>
<evidence type="ECO:0000256" key="11">
    <source>
        <dbReference type="SAM" id="Phobius"/>
    </source>
</evidence>
<feature type="domain" description="SRCR" evidence="13">
    <location>
        <begin position="132"/>
        <end position="232"/>
    </location>
</feature>
<dbReference type="Pfam" id="PF00530">
    <property type="entry name" value="SRCR"/>
    <property type="match status" value="4"/>
</dbReference>
<evidence type="ECO:0000256" key="6">
    <source>
        <dbReference type="ARBA" id="ARBA00023136"/>
    </source>
</evidence>
<keyword evidence="4" id="KW-0677">Repeat</keyword>
<feature type="disulfide bond" evidence="9">
    <location>
        <begin position="419"/>
        <end position="429"/>
    </location>
</feature>
<dbReference type="PROSITE" id="PS51257">
    <property type="entry name" value="PROKAR_LIPOPROTEIN"/>
    <property type="match status" value="1"/>
</dbReference>
<evidence type="ECO:0000256" key="8">
    <source>
        <dbReference type="ARBA" id="ARBA00023180"/>
    </source>
</evidence>